<sequence length="194" mass="21610">MNQQLKFWSILVGLTCAFNACAALPAVALPGQNAEEVARWTVQHPLITALMPALKLQTVEPDLMSASKCMGRELGFAVWAPKGLVLKELVDYRSSDPSFDFNPKNSAGVNLIRQVYDSTIAQDLAASSLVYQGTGKTLGRRFYKGRHFGYITQHFRDRSRESSTQQRDVAQLIVVPLSQLDNEIQIDKKIGSFY</sequence>
<geneLocation type="plasmid" evidence="2">
    <name>plasmid1</name>
</geneLocation>
<keyword evidence="1" id="KW-0732">Signal</keyword>
<evidence type="ECO:0000256" key="1">
    <source>
        <dbReference type="SAM" id="SignalP"/>
    </source>
</evidence>
<dbReference type="AlphaFoldDB" id="A0A1Z4JRE6"/>
<keyword evidence="2" id="KW-0614">Plasmid</keyword>
<accession>A0A1Z4JRE6</accession>
<feature type="signal peptide" evidence="1">
    <location>
        <begin position="1"/>
        <end position="22"/>
    </location>
</feature>
<reference evidence="2 3" key="1">
    <citation type="submission" date="2017-06" db="EMBL/GenBank/DDBJ databases">
        <title>Genome sequencing of cyanobaciteial culture collection at National Institute for Environmental Studies (NIES).</title>
        <authorList>
            <person name="Hirose Y."/>
            <person name="Shimura Y."/>
            <person name="Fujisawa T."/>
            <person name="Nakamura Y."/>
            <person name="Kawachi M."/>
        </authorList>
    </citation>
    <scope>NUCLEOTIDE SEQUENCE [LARGE SCALE GENOMIC DNA]</scope>
    <source>
        <strain evidence="2 3">NIES-2135</strain>
        <plasmid evidence="3">Plasmid Plasmid1 dna</plasmid>
    </source>
</reference>
<proteinExistence type="predicted"/>
<dbReference type="EMBL" id="AP018204">
    <property type="protein sequence ID" value="BAY59233.1"/>
    <property type="molecule type" value="Genomic_DNA"/>
</dbReference>
<protein>
    <submittedName>
        <fullName evidence="2">Uncharacterized protein</fullName>
    </submittedName>
</protein>
<gene>
    <name evidence="2" type="ORF">NIES2135_61100</name>
</gene>
<evidence type="ECO:0000313" key="3">
    <source>
        <dbReference type="Proteomes" id="UP000217895"/>
    </source>
</evidence>
<keyword evidence="3" id="KW-1185">Reference proteome</keyword>
<dbReference type="Proteomes" id="UP000217895">
    <property type="component" value="Plasmid Plasmid1 dna"/>
</dbReference>
<name>A0A1Z4JRE6_LEPBY</name>
<organism evidence="2 3">
    <name type="scientific">Leptolyngbya boryana NIES-2135</name>
    <dbReference type="NCBI Taxonomy" id="1973484"/>
    <lineage>
        <taxon>Bacteria</taxon>
        <taxon>Bacillati</taxon>
        <taxon>Cyanobacteriota</taxon>
        <taxon>Cyanophyceae</taxon>
        <taxon>Leptolyngbyales</taxon>
        <taxon>Leptolyngbyaceae</taxon>
        <taxon>Leptolyngbya group</taxon>
        <taxon>Leptolyngbya</taxon>
    </lineage>
</organism>
<evidence type="ECO:0000313" key="2">
    <source>
        <dbReference type="EMBL" id="BAY59233.1"/>
    </source>
</evidence>
<feature type="chain" id="PRO_5011109068" evidence="1">
    <location>
        <begin position="23"/>
        <end position="194"/>
    </location>
</feature>